<evidence type="ECO:0000256" key="9">
    <source>
        <dbReference type="ARBA" id="ARBA00022989"/>
    </source>
</evidence>
<dbReference type="EC" id="7.6.2.1" evidence="14"/>
<feature type="binding site" evidence="12">
    <location>
        <position position="132"/>
    </location>
    <ligand>
        <name>ATP</name>
        <dbReference type="ChEBI" id="CHEBI:30616"/>
    </ligand>
</feature>
<evidence type="ECO:0000313" key="17">
    <source>
        <dbReference type="WBParaSite" id="TTAC_0000348301-mRNA-1"/>
    </source>
</evidence>
<dbReference type="Pfam" id="PF16212">
    <property type="entry name" value="PhoLip_ATPase_C"/>
    <property type="match status" value="1"/>
</dbReference>
<dbReference type="WBParaSite" id="TTAC_0000348301-mRNA-1">
    <property type="protein sequence ID" value="TTAC_0000348301-mRNA-1"/>
    <property type="gene ID" value="TTAC_0000348301"/>
</dbReference>
<feature type="binding site" evidence="12">
    <location>
        <position position="254"/>
    </location>
    <ligand>
        <name>ATP</name>
        <dbReference type="ChEBI" id="CHEBI:30616"/>
    </ligand>
</feature>
<feature type="binding site" evidence="12">
    <location>
        <position position="255"/>
    </location>
    <ligand>
        <name>ATP</name>
        <dbReference type="ChEBI" id="CHEBI:30616"/>
    </ligand>
</feature>
<keyword evidence="5 12" id="KW-0547">Nucleotide-binding</keyword>
<dbReference type="InterPro" id="IPR036412">
    <property type="entry name" value="HAD-like_sf"/>
</dbReference>
<feature type="binding site" evidence="12">
    <location>
        <position position="130"/>
    </location>
    <ligand>
        <name>ATP</name>
        <dbReference type="ChEBI" id="CHEBI:30616"/>
    </ligand>
</feature>
<protein>
    <recommendedName>
        <fullName evidence="14">Phospholipid-transporting ATPase</fullName>
        <ecNumber evidence="14">7.6.2.1</ecNumber>
    </recommendedName>
</protein>
<dbReference type="InterPro" id="IPR032630">
    <property type="entry name" value="P_typ_ATPase_c"/>
</dbReference>
<dbReference type="GO" id="GO:0005524">
    <property type="term" value="F:ATP binding"/>
    <property type="evidence" value="ECO:0007669"/>
    <property type="project" value="UniProtKB-UniRule"/>
</dbReference>
<dbReference type="GO" id="GO:0000287">
    <property type="term" value="F:magnesium ion binding"/>
    <property type="evidence" value="ECO:0007669"/>
    <property type="project" value="UniProtKB-UniRule"/>
</dbReference>
<evidence type="ECO:0000256" key="5">
    <source>
        <dbReference type="ARBA" id="ARBA00022741"/>
    </source>
</evidence>
<dbReference type="AlphaFoldDB" id="A0A0R3WRU3"/>
<dbReference type="PANTHER" id="PTHR24092:SF175">
    <property type="entry name" value="PHOSPHOLIPID-TRANSPORTING ATPASE"/>
    <property type="match status" value="1"/>
</dbReference>
<keyword evidence="3 14" id="KW-0812">Transmembrane</keyword>
<feature type="transmembrane region" description="Helical" evidence="14">
    <location>
        <begin position="391"/>
        <end position="413"/>
    </location>
</feature>
<feature type="coiled-coil region" evidence="15">
    <location>
        <begin position="68"/>
        <end position="95"/>
    </location>
</feature>
<comment type="subcellular location">
    <subcellularLocation>
        <location evidence="1 14">Membrane</location>
        <topology evidence="1 14">Multi-pass membrane protein</topology>
    </subcellularLocation>
</comment>
<evidence type="ECO:0000256" key="10">
    <source>
        <dbReference type="ARBA" id="ARBA00023136"/>
    </source>
</evidence>
<dbReference type="GO" id="GO:0045332">
    <property type="term" value="P:phospholipid translocation"/>
    <property type="evidence" value="ECO:0007669"/>
    <property type="project" value="TreeGrafter"/>
</dbReference>
<feature type="binding site" evidence="12">
    <location>
        <position position="131"/>
    </location>
    <ligand>
        <name>ATP</name>
        <dbReference type="ChEBI" id="CHEBI:30616"/>
    </ligand>
</feature>
<dbReference type="InterPro" id="IPR023214">
    <property type="entry name" value="HAD_sf"/>
</dbReference>
<comment type="similarity">
    <text evidence="2 14">Belongs to the cation transport ATPase (P-type) (TC 3.A.3) family. Type IV subfamily.</text>
</comment>
<feature type="transmembrane region" description="Helical" evidence="14">
    <location>
        <begin position="433"/>
        <end position="450"/>
    </location>
</feature>
<dbReference type="GO" id="GO:0005783">
    <property type="term" value="C:endoplasmic reticulum"/>
    <property type="evidence" value="ECO:0007669"/>
    <property type="project" value="TreeGrafter"/>
</dbReference>
<evidence type="ECO:0000256" key="14">
    <source>
        <dbReference type="RuleBase" id="RU362033"/>
    </source>
</evidence>
<feature type="transmembrane region" description="Helical" evidence="14">
    <location>
        <begin position="500"/>
        <end position="522"/>
    </location>
</feature>
<evidence type="ECO:0000256" key="2">
    <source>
        <dbReference type="ARBA" id="ARBA00008109"/>
    </source>
</evidence>
<keyword evidence="7 13" id="KW-0460">Magnesium</keyword>
<feature type="transmembrane region" description="Helical" evidence="14">
    <location>
        <begin position="308"/>
        <end position="329"/>
    </location>
</feature>
<dbReference type="GO" id="GO:0016887">
    <property type="term" value="F:ATP hydrolysis activity"/>
    <property type="evidence" value="ECO:0007669"/>
    <property type="project" value="InterPro"/>
</dbReference>
<feature type="domain" description="P-type ATPase C-terminal" evidence="16">
    <location>
        <begin position="277"/>
        <end position="526"/>
    </location>
</feature>
<name>A0A0R3WRU3_HYDTA</name>
<reference evidence="17" key="1">
    <citation type="submission" date="2017-02" db="UniProtKB">
        <authorList>
            <consortium name="WormBaseParasite"/>
        </authorList>
    </citation>
    <scope>IDENTIFICATION</scope>
</reference>
<keyword evidence="8 14" id="KW-1278">Translocase</keyword>
<feature type="binding site" evidence="13">
    <location>
        <position position="251"/>
    </location>
    <ligand>
        <name>Mg(2+)</name>
        <dbReference type="ChEBI" id="CHEBI:18420"/>
    </ligand>
</feature>
<evidence type="ECO:0000256" key="8">
    <source>
        <dbReference type="ARBA" id="ARBA00022967"/>
    </source>
</evidence>
<feature type="binding site" evidence="12">
    <location>
        <position position="50"/>
    </location>
    <ligand>
        <name>ATP</name>
        <dbReference type="ChEBI" id="CHEBI:30616"/>
    </ligand>
</feature>
<dbReference type="SUPFAM" id="SSF81665">
    <property type="entry name" value="Calcium ATPase, transmembrane domain M"/>
    <property type="match status" value="1"/>
</dbReference>
<dbReference type="SUPFAM" id="SSF56784">
    <property type="entry name" value="HAD-like"/>
    <property type="match status" value="1"/>
</dbReference>
<evidence type="ECO:0000256" key="11">
    <source>
        <dbReference type="ARBA" id="ARBA00034036"/>
    </source>
</evidence>
<keyword evidence="6 12" id="KW-0067">ATP-binding</keyword>
<dbReference type="InterPro" id="IPR001757">
    <property type="entry name" value="P_typ_ATPase"/>
</dbReference>
<evidence type="ECO:0000256" key="12">
    <source>
        <dbReference type="PIRSR" id="PIRSR606539-2"/>
    </source>
</evidence>
<comment type="catalytic activity">
    <reaction evidence="11 14">
        <text>ATP + H2O + phospholipidSide 1 = ADP + phosphate + phospholipidSide 2.</text>
        <dbReference type="EC" id="7.6.2.1"/>
    </reaction>
</comment>
<evidence type="ECO:0000256" key="7">
    <source>
        <dbReference type="ARBA" id="ARBA00022842"/>
    </source>
</evidence>
<dbReference type="InterPro" id="IPR023298">
    <property type="entry name" value="ATPase_P-typ_TM_dom_sf"/>
</dbReference>
<dbReference type="Gene3D" id="3.40.50.1000">
    <property type="entry name" value="HAD superfamily/HAD-like"/>
    <property type="match status" value="1"/>
</dbReference>
<feature type="transmembrane region" description="Helical" evidence="14">
    <location>
        <begin position="341"/>
        <end position="361"/>
    </location>
</feature>
<evidence type="ECO:0000256" key="1">
    <source>
        <dbReference type="ARBA" id="ARBA00004141"/>
    </source>
</evidence>
<feature type="transmembrane region" description="Helical" evidence="14">
    <location>
        <begin position="457"/>
        <end position="480"/>
    </location>
</feature>
<keyword evidence="9 14" id="KW-1133">Transmembrane helix</keyword>
<dbReference type="NCBIfam" id="TIGR01494">
    <property type="entry name" value="ATPase_P-type"/>
    <property type="match status" value="1"/>
</dbReference>
<accession>A0A0R3WRU3</accession>
<dbReference type="InterPro" id="IPR006539">
    <property type="entry name" value="P-type_ATPase_IV"/>
</dbReference>
<feature type="binding site" evidence="13">
    <location>
        <position position="255"/>
    </location>
    <ligand>
        <name>Mg(2+)</name>
        <dbReference type="ChEBI" id="CHEBI:18420"/>
    </ligand>
</feature>
<evidence type="ECO:0000256" key="13">
    <source>
        <dbReference type="PIRSR" id="PIRSR606539-3"/>
    </source>
</evidence>
<feature type="binding site" evidence="12">
    <location>
        <position position="229"/>
    </location>
    <ligand>
        <name>ATP</name>
        <dbReference type="ChEBI" id="CHEBI:30616"/>
    </ligand>
</feature>
<sequence>LESLPNLPKLMGDPLLDGLFVSSEEVQTRAALSNRRVCDSVTKLSSFGLRTLVEGVRLLEPGVWPSLQEKLNEARTNMEDRADALSKAYRSIERDLMLIGCTGVEDRLQDDVPETLRALREAGIQIWVLTGDKEETAVNVSFLAGHFAPGLSIVHVTKQNDLLKCSTTLETQLRAIESTQLGNTKFHYGIVVDGQSLNFALQTTQKAKFLLLCHDADAVLCCRLTPMQKAEVVRLVKHSCSPGPITCAIGDGANDVSMILEADVGIGLYGKEGRQAARAADYVIGKFRFLKRALLFHGFNFYWRTANVVLYFFYKNLVFVMAQAYFGAFSRFATQTAFSSIYLLSYNVIMTSLPIIVYGILEMRFPEELLLNTPLLYRTVARNRLLSWKNFLIWNAFALWHSAILFFGCYFLANEGVSKPGGAVETLHGFGSMLFSLIFLVVTIKLLLIAHSINTLLLLTIIGTMLVTYAVFVCFSRVTIPVSDGRNLLGIWENLFCGSSAMINLFGHIFLLASALVPDIVYKVYMDSRSVLPVSSNDSSQRKGTRMKARHVRRPLLTHSPSDMI</sequence>
<evidence type="ECO:0000256" key="3">
    <source>
        <dbReference type="ARBA" id="ARBA00022692"/>
    </source>
</evidence>
<evidence type="ECO:0000259" key="16">
    <source>
        <dbReference type="Pfam" id="PF16212"/>
    </source>
</evidence>
<evidence type="ECO:0000256" key="4">
    <source>
        <dbReference type="ARBA" id="ARBA00022723"/>
    </source>
</evidence>
<proteinExistence type="inferred from homology"/>
<feature type="binding site" evidence="12">
    <location>
        <position position="223"/>
    </location>
    <ligand>
        <name>ATP</name>
        <dbReference type="ChEBI" id="CHEBI:30616"/>
    </ligand>
</feature>
<dbReference type="NCBIfam" id="TIGR01652">
    <property type="entry name" value="ATPase-Plipid"/>
    <property type="match status" value="1"/>
</dbReference>
<organism evidence="17">
    <name type="scientific">Hydatigena taeniaeformis</name>
    <name type="common">Feline tapeworm</name>
    <name type="synonym">Taenia taeniaeformis</name>
    <dbReference type="NCBI Taxonomy" id="6205"/>
    <lineage>
        <taxon>Eukaryota</taxon>
        <taxon>Metazoa</taxon>
        <taxon>Spiralia</taxon>
        <taxon>Lophotrochozoa</taxon>
        <taxon>Platyhelminthes</taxon>
        <taxon>Cestoda</taxon>
        <taxon>Eucestoda</taxon>
        <taxon>Cyclophyllidea</taxon>
        <taxon>Taeniidae</taxon>
        <taxon>Hydatigera</taxon>
    </lineage>
</organism>
<dbReference type="STRING" id="6205.A0A0R3WRU3"/>
<dbReference type="GO" id="GO:0140326">
    <property type="term" value="F:ATPase-coupled intramembrane lipid transporter activity"/>
    <property type="evidence" value="ECO:0007669"/>
    <property type="project" value="UniProtKB-EC"/>
</dbReference>
<evidence type="ECO:0000256" key="15">
    <source>
        <dbReference type="SAM" id="Coils"/>
    </source>
</evidence>
<keyword evidence="4 13" id="KW-0479">Metal-binding</keyword>
<dbReference type="GO" id="GO:0005886">
    <property type="term" value="C:plasma membrane"/>
    <property type="evidence" value="ECO:0007669"/>
    <property type="project" value="TreeGrafter"/>
</dbReference>
<dbReference type="FunFam" id="3.40.50.1000:FF:000014">
    <property type="entry name" value="Phospholipid-transporting ATPase"/>
    <property type="match status" value="1"/>
</dbReference>
<keyword evidence="15" id="KW-0175">Coiled coil</keyword>
<dbReference type="Pfam" id="PF00702">
    <property type="entry name" value="Hydrolase"/>
    <property type="match status" value="1"/>
</dbReference>
<comment type="cofactor">
    <cofactor evidence="13">
        <name>Mg(2+)</name>
        <dbReference type="ChEBI" id="CHEBI:18420"/>
    </cofactor>
</comment>
<keyword evidence="10 14" id="KW-0472">Membrane</keyword>
<evidence type="ECO:0000256" key="6">
    <source>
        <dbReference type="ARBA" id="ARBA00022840"/>
    </source>
</evidence>
<dbReference type="PANTHER" id="PTHR24092">
    <property type="entry name" value="PROBABLE PHOSPHOLIPID-TRANSPORTING ATPASE"/>
    <property type="match status" value="1"/>
</dbReference>